<dbReference type="EMBL" id="AY577389">
    <property type="protein sequence ID" value="AAS86714.1"/>
    <property type="molecule type" value="mRNA"/>
</dbReference>
<evidence type="ECO:0000313" key="1">
    <source>
        <dbReference type="EMBL" id="AAS86714.1"/>
    </source>
</evidence>
<proteinExistence type="evidence at transcript level"/>
<name>Q592S5_LYMST</name>
<organism evidence="1">
    <name type="scientific">Lymnaea stagnalis</name>
    <name type="common">Great pond snail</name>
    <name type="synonym">Helix stagnalis</name>
    <dbReference type="NCBI Taxonomy" id="6523"/>
    <lineage>
        <taxon>Eukaryota</taxon>
        <taxon>Metazoa</taxon>
        <taxon>Spiralia</taxon>
        <taxon>Lophotrochozoa</taxon>
        <taxon>Mollusca</taxon>
        <taxon>Gastropoda</taxon>
        <taxon>Heterobranchia</taxon>
        <taxon>Euthyneura</taxon>
        <taxon>Panpulmonata</taxon>
        <taxon>Hygrophila</taxon>
        <taxon>Lymnaeoidea</taxon>
        <taxon>Lymnaeidae</taxon>
        <taxon>Lymnaea</taxon>
    </lineage>
</organism>
<feature type="non-terminal residue" evidence="1">
    <location>
        <position position="1"/>
    </location>
</feature>
<dbReference type="AlphaFoldDB" id="Q592S5"/>
<sequence length="54" mass="6178">NPFEVCVFQMSARPLKCLLATWLLYFKSPLLKLSKLLSLKKKHVSTTSSLQPSR</sequence>
<reference evidence="1" key="1">
    <citation type="submission" date="2004-03" db="EMBL/GenBank/DDBJ databases">
        <title>A genome-wide screening approach for membrane-targeted gene products.</title>
        <authorList>
            <person name="Jaaro H."/>
            <person name="Levy Z."/>
            <person name="Fainzilber M."/>
        </authorList>
    </citation>
    <scope>NUCLEOTIDE SEQUENCE</scope>
    <source>
        <tissue evidence="1">CNS</tissue>
    </source>
</reference>
<accession>Q592S5</accession>
<protein>
    <submittedName>
        <fullName evidence="1">Uncharacterized protein</fullName>
    </submittedName>
</protein>
<feature type="non-terminal residue" evidence="1">
    <location>
        <position position="54"/>
    </location>
</feature>